<dbReference type="Proteomes" id="UP000826271">
    <property type="component" value="Unassembled WGS sequence"/>
</dbReference>
<sequence length="286" mass="32392">MVLLSSLKFPHKREHYHLHHNPEPLSASLHNFRSKISNFLNQISTGKKSEFISLEWFRNCFEVINIANKSFAKLVVEIKYPMKEWGGKATEEYLNYTLNMLNLLNSITSSLSHLNQLKNSSFHALTLIEHSHSPEIKKIPNFKLKAPIRIIEEIRACSEKESAIVEALIVLKRIGLLTLGLVISGLCGDRKPYLEIRKFVGGFEDSLVKSFDSRFSEEIVEIKVGVTEEVNCAAARVCNGGLGEGGNELKRRLENLIEGIEKMANNLFSEVLGSRNKLLDNIRFIV</sequence>
<comment type="caution">
    <text evidence="1">The sequence shown here is derived from an EMBL/GenBank/DDBJ whole genome shotgun (WGS) entry which is preliminary data.</text>
</comment>
<dbReference type="EMBL" id="WHWC01000019">
    <property type="protein sequence ID" value="KAG8363643.1"/>
    <property type="molecule type" value="Genomic_DNA"/>
</dbReference>
<evidence type="ECO:0000313" key="1">
    <source>
        <dbReference type="EMBL" id="KAG8363643.1"/>
    </source>
</evidence>
<dbReference type="PANTHER" id="PTHR31509">
    <property type="entry name" value="BPS1-LIKE PROTEIN"/>
    <property type="match status" value="1"/>
</dbReference>
<accession>A0AAV6W1B5</accession>
<organism evidence="1 2">
    <name type="scientific">Buddleja alternifolia</name>
    <dbReference type="NCBI Taxonomy" id="168488"/>
    <lineage>
        <taxon>Eukaryota</taxon>
        <taxon>Viridiplantae</taxon>
        <taxon>Streptophyta</taxon>
        <taxon>Embryophyta</taxon>
        <taxon>Tracheophyta</taxon>
        <taxon>Spermatophyta</taxon>
        <taxon>Magnoliopsida</taxon>
        <taxon>eudicotyledons</taxon>
        <taxon>Gunneridae</taxon>
        <taxon>Pentapetalae</taxon>
        <taxon>asterids</taxon>
        <taxon>lamiids</taxon>
        <taxon>Lamiales</taxon>
        <taxon>Scrophulariaceae</taxon>
        <taxon>Buddlejeae</taxon>
        <taxon>Buddleja</taxon>
    </lineage>
</organism>
<proteinExistence type="predicted"/>
<name>A0AAV6W1B5_9LAMI</name>
<evidence type="ECO:0000313" key="2">
    <source>
        <dbReference type="Proteomes" id="UP000826271"/>
    </source>
</evidence>
<keyword evidence="2" id="KW-1185">Reference proteome</keyword>
<reference evidence="1" key="1">
    <citation type="submission" date="2019-10" db="EMBL/GenBank/DDBJ databases">
        <authorList>
            <person name="Zhang R."/>
            <person name="Pan Y."/>
            <person name="Wang J."/>
            <person name="Ma R."/>
            <person name="Yu S."/>
        </authorList>
    </citation>
    <scope>NUCLEOTIDE SEQUENCE</scope>
    <source>
        <strain evidence="1">LA-IB0</strain>
        <tissue evidence="1">Leaf</tissue>
    </source>
</reference>
<gene>
    <name evidence="1" type="ORF">BUALT_Bualt19G0043900</name>
</gene>
<protein>
    <submittedName>
        <fullName evidence="1">Uncharacterized protein</fullName>
    </submittedName>
</protein>
<dbReference type="AlphaFoldDB" id="A0AAV6W1B5"/>